<evidence type="ECO:0000313" key="3">
    <source>
        <dbReference type="Proteomes" id="UP000559256"/>
    </source>
</evidence>
<reference evidence="2 3" key="1">
    <citation type="journal article" date="2020" name="ISME J.">
        <title>Uncovering the hidden diversity of litter-decomposition mechanisms in mushroom-forming fungi.</title>
        <authorList>
            <person name="Floudas D."/>
            <person name="Bentzer J."/>
            <person name="Ahren D."/>
            <person name="Johansson T."/>
            <person name="Persson P."/>
            <person name="Tunlid A."/>
        </authorList>
    </citation>
    <scope>NUCLEOTIDE SEQUENCE [LARGE SCALE GENOMIC DNA]</scope>
    <source>
        <strain evidence="2 3">CBS 291.85</strain>
    </source>
</reference>
<organism evidence="2 3">
    <name type="scientific">Tetrapyrgos nigripes</name>
    <dbReference type="NCBI Taxonomy" id="182062"/>
    <lineage>
        <taxon>Eukaryota</taxon>
        <taxon>Fungi</taxon>
        <taxon>Dikarya</taxon>
        <taxon>Basidiomycota</taxon>
        <taxon>Agaricomycotina</taxon>
        <taxon>Agaricomycetes</taxon>
        <taxon>Agaricomycetidae</taxon>
        <taxon>Agaricales</taxon>
        <taxon>Marasmiineae</taxon>
        <taxon>Marasmiaceae</taxon>
        <taxon>Tetrapyrgos</taxon>
    </lineage>
</organism>
<name>A0A8H5CNL9_9AGAR</name>
<gene>
    <name evidence="2" type="ORF">D9758_009667</name>
</gene>
<feature type="transmembrane region" description="Helical" evidence="1">
    <location>
        <begin position="176"/>
        <end position="198"/>
    </location>
</feature>
<keyword evidence="1" id="KW-1133">Transmembrane helix</keyword>
<dbReference type="OrthoDB" id="3359616at2759"/>
<proteinExistence type="predicted"/>
<dbReference type="Proteomes" id="UP000559256">
    <property type="component" value="Unassembled WGS sequence"/>
</dbReference>
<sequence length="310" mass="33951">MVLRNSSYDDRDIDHLKYSDGWFLQGSWNASNIAGSLTGTLASANNLTANVTFTFPEAANAFYYYGIGRSDGGLYAICFDDDCKPPAPKFTRIDGLNRSDNGGNPPHILFSINFDDFGIHTLLLTNQNDTRADSGKSEITLDRFEIQIEDSSVLPSSTSVVQAPASTKESSPRLPIGAIVGIILGVLIALMVVMLMCLRRRAIKHQKRKYASSFLLFNQPSESFRLDIQALCSVTNEDTRVAGNPSHRAAVLTDSESRPPYRSFFLEMGTRWGAVNAGSAVFGSGSEAGYQESESSTLPPNYHHVFRGSR</sequence>
<keyword evidence="3" id="KW-1185">Reference proteome</keyword>
<evidence type="ECO:0000256" key="1">
    <source>
        <dbReference type="SAM" id="Phobius"/>
    </source>
</evidence>
<protein>
    <submittedName>
        <fullName evidence="2">Uncharacterized protein</fullName>
    </submittedName>
</protein>
<keyword evidence="1" id="KW-0812">Transmembrane</keyword>
<accession>A0A8H5CNL9</accession>
<dbReference type="AlphaFoldDB" id="A0A8H5CNL9"/>
<keyword evidence="1" id="KW-0472">Membrane</keyword>
<dbReference type="EMBL" id="JAACJM010000114">
    <property type="protein sequence ID" value="KAF5345171.1"/>
    <property type="molecule type" value="Genomic_DNA"/>
</dbReference>
<evidence type="ECO:0000313" key="2">
    <source>
        <dbReference type="EMBL" id="KAF5345171.1"/>
    </source>
</evidence>
<comment type="caution">
    <text evidence="2">The sequence shown here is derived from an EMBL/GenBank/DDBJ whole genome shotgun (WGS) entry which is preliminary data.</text>
</comment>